<dbReference type="InterPro" id="IPR010286">
    <property type="entry name" value="METTL16/RlmF"/>
</dbReference>
<keyword evidence="1" id="KW-0489">Methyltransferase</keyword>
<protein>
    <recommendedName>
        <fullName evidence="5">U6 small nuclear RNA (adenine-(43)-N(6))-methyltransferase</fullName>
    </recommendedName>
</protein>
<dbReference type="AlphaFoldDB" id="A0A1E3PLQ5"/>
<dbReference type="Proteomes" id="UP000095009">
    <property type="component" value="Unassembled WGS sequence"/>
</dbReference>
<dbReference type="STRING" id="857566.A0A1E3PLQ5"/>
<dbReference type="Pfam" id="PF05971">
    <property type="entry name" value="Methyltransf_10"/>
    <property type="match status" value="1"/>
</dbReference>
<accession>A0A1E3PLQ5</accession>
<dbReference type="OrthoDB" id="514248at2759"/>
<reference evidence="3 4" key="1">
    <citation type="journal article" date="2016" name="Proc. Natl. Acad. Sci. U.S.A.">
        <title>Comparative genomics of biotechnologically important yeasts.</title>
        <authorList>
            <person name="Riley R."/>
            <person name="Haridas S."/>
            <person name="Wolfe K.H."/>
            <person name="Lopes M.R."/>
            <person name="Hittinger C.T."/>
            <person name="Goeker M."/>
            <person name="Salamov A.A."/>
            <person name="Wisecaver J.H."/>
            <person name="Long T.M."/>
            <person name="Calvey C.H."/>
            <person name="Aerts A.L."/>
            <person name="Barry K.W."/>
            <person name="Choi C."/>
            <person name="Clum A."/>
            <person name="Coughlan A.Y."/>
            <person name="Deshpande S."/>
            <person name="Douglass A.P."/>
            <person name="Hanson S.J."/>
            <person name="Klenk H.-P."/>
            <person name="LaButti K.M."/>
            <person name="Lapidus A."/>
            <person name="Lindquist E.A."/>
            <person name="Lipzen A.M."/>
            <person name="Meier-Kolthoff J.P."/>
            <person name="Ohm R.A."/>
            <person name="Otillar R.P."/>
            <person name="Pangilinan J.L."/>
            <person name="Peng Y."/>
            <person name="Rokas A."/>
            <person name="Rosa C.A."/>
            <person name="Scheuner C."/>
            <person name="Sibirny A.A."/>
            <person name="Slot J.C."/>
            <person name="Stielow J.B."/>
            <person name="Sun H."/>
            <person name="Kurtzman C.P."/>
            <person name="Blackwell M."/>
            <person name="Grigoriev I.V."/>
            <person name="Jeffries T.W."/>
        </authorList>
    </citation>
    <scope>NUCLEOTIDE SEQUENCE [LARGE SCALE GENOMIC DNA]</scope>
    <source>
        <strain evidence="3 4">DSM 6958</strain>
    </source>
</reference>
<proteinExistence type="predicted"/>
<dbReference type="PANTHER" id="PTHR13393:SF0">
    <property type="entry name" value="RNA N6-ADENOSINE-METHYLTRANSFERASE METTL16"/>
    <property type="match status" value="1"/>
</dbReference>
<evidence type="ECO:0000313" key="4">
    <source>
        <dbReference type="Proteomes" id="UP000095009"/>
    </source>
</evidence>
<dbReference type="InterPro" id="IPR029063">
    <property type="entry name" value="SAM-dependent_MTases_sf"/>
</dbReference>
<name>A0A1E3PLQ5_9ASCO</name>
<evidence type="ECO:0000256" key="1">
    <source>
        <dbReference type="ARBA" id="ARBA00022603"/>
    </source>
</evidence>
<evidence type="ECO:0000313" key="3">
    <source>
        <dbReference type="EMBL" id="ODQ66363.1"/>
    </source>
</evidence>
<dbReference type="SUPFAM" id="SSF53335">
    <property type="entry name" value="S-adenosyl-L-methionine-dependent methyltransferases"/>
    <property type="match status" value="1"/>
</dbReference>
<dbReference type="GO" id="GO:0005634">
    <property type="term" value="C:nucleus"/>
    <property type="evidence" value="ECO:0007669"/>
    <property type="project" value="TreeGrafter"/>
</dbReference>
<keyword evidence="4" id="KW-1185">Reference proteome</keyword>
<dbReference type="PANTHER" id="PTHR13393">
    <property type="entry name" value="SAM-DEPENDENT METHYLTRANSFERASE"/>
    <property type="match status" value="1"/>
</dbReference>
<evidence type="ECO:0000256" key="2">
    <source>
        <dbReference type="ARBA" id="ARBA00022679"/>
    </source>
</evidence>
<dbReference type="Gene3D" id="3.40.50.150">
    <property type="entry name" value="Vaccinia Virus protein VP39"/>
    <property type="match status" value="1"/>
</dbReference>
<dbReference type="GO" id="GO:0070475">
    <property type="term" value="P:rRNA base methylation"/>
    <property type="evidence" value="ECO:0007669"/>
    <property type="project" value="TreeGrafter"/>
</dbReference>
<keyword evidence="2" id="KW-0808">Transferase</keyword>
<organism evidence="3 4">
    <name type="scientific">Nadsonia fulvescens var. elongata DSM 6958</name>
    <dbReference type="NCBI Taxonomy" id="857566"/>
    <lineage>
        <taxon>Eukaryota</taxon>
        <taxon>Fungi</taxon>
        <taxon>Dikarya</taxon>
        <taxon>Ascomycota</taxon>
        <taxon>Saccharomycotina</taxon>
        <taxon>Dipodascomycetes</taxon>
        <taxon>Dipodascales</taxon>
        <taxon>Dipodascales incertae sedis</taxon>
        <taxon>Nadsonia</taxon>
    </lineage>
</organism>
<gene>
    <name evidence="3" type="ORF">NADFUDRAFT_50279</name>
</gene>
<evidence type="ECO:0008006" key="5">
    <source>
        <dbReference type="Google" id="ProtNLM"/>
    </source>
</evidence>
<dbReference type="EMBL" id="KV454408">
    <property type="protein sequence ID" value="ODQ66363.1"/>
    <property type="molecule type" value="Genomic_DNA"/>
</dbReference>
<dbReference type="GO" id="GO:0008168">
    <property type="term" value="F:methyltransferase activity"/>
    <property type="evidence" value="ECO:0007669"/>
    <property type="project" value="UniProtKB-KW"/>
</dbReference>
<sequence length="437" mass="50378">MHSRNIYRNNPPDFESLAKAYPVLQQHFKASQDNTVGVYNFQNPQAIIDLTQSLLNHDFQLDVQLPIENLCPRLANRLNYILWIEDLLNETTGSGIARQGLDVGCGASCIYPLLACRHNPDWTFLATDINHQSLLVARENVSANALEDQIRIVEKSPKDSFFDFSETLDFTMCNPPFYASPEEITELESFKHDKPRSKLLAHPNELITEGGEIQFIRKMFEDSYTYVFCNSLEKRKNHQTWFTTMIGKQSTLHTLIPLLKSKYQLDNYVITTLVQGQHTRRWVLGWSFGYHRASDSISRISQTNSPLKSLNPPVTEILVNLSSTEGFQAKLESTLSNLVRYGLSWEKSGEHLNVTVHRVRVPNDIWSRSFRRAWAKRQDDSSKPESKRQKLNDGLGYYLFTITLVSVKDPQLRIRWNYGVDFKIYESFVGMIKRACT</sequence>
<dbReference type="CDD" id="cd02440">
    <property type="entry name" value="AdoMet_MTases"/>
    <property type="match status" value="1"/>
</dbReference>